<accession>L0WAA7</accession>
<keyword evidence="4" id="KW-0472">Membrane</keyword>
<keyword evidence="1" id="KW-0677">Repeat</keyword>
<keyword evidence="2" id="KW-0201">Cytochrome c-type biogenesis</keyword>
<dbReference type="Pfam" id="PF23914">
    <property type="entry name" value="TPR_CcmH_CycH"/>
    <property type="match status" value="1"/>
</dbReference>
<evidence type="ECO:0000259" key="5">
    <source>
        <dbReference type="Pfam" id="PF23892"/>
    </source>
</evidence>
<evidence type="ECO:0000256" key="4">
    <source>
        <dbReference type="SAM" id="Phobius"/>
    </source>
</evidence>
<dbReference type="GO" id="GO:0005886">
    <property type="term" value="C:plasma membrane"/>
    <property type="evidence" value="ECO:0007669"/>
    <property type="project" value="TreeGrafter"/>
</dbReference>
<dbReference type="PATRIC" id="fig|1177179.3.peg.2235"/>
<feature type="domain" description="Cytochrome c-type biogenesis protein H TPR" evidence="6">
    <location>
        <begin position="88"/>
        <end position="206"/>
    </location>
</feature>
<evidence type="ECO:0000256" key="2">
    <source>
        <dbReference type="ARBA" id="ARBA00022748"/>
    </source>
</evidence>
<feature type="domain" description="Cytochrome c-type biogenesis protein H Ig-like" evidence="5">
    <location>
        <begin position="241"/>
        <end position="286"/>
    </location>
</feature>
<dbReference type="PANTHER" id="PTHR47870">
    <property type="entry name" value="CYTOCHROME C-TYPE BIOGENESIS PROTEIN CCMH"/>
    <property type="match status" value="1"/>
</dbReference>
<dbReference type="Proteomes" id="UP000010164">
    <property type="component" value="Unassembled WGS sequence"/>
</dbReference>
<dbReference type="InterPro" id="IPR011990">
    <property type="entry name" value="TPR-like_helical_dom_sf"/>
</dbReference>
<evidence type="ECO:0000256" key="3">
    <source>
        <dbReference type="ARBA" id="ARBA00022803"/>
    </source>
</evidence>
<sequence>MAAVLLLVMTVILWGLWRREGQRQSGRPGLALAIPALVLCLAALGYALQGYNRETGPWLEQQQAYKDVARQIIAGQTPDQVAAKVPAGQLARVLQSELARHPSAVGWYALGMIYDQLGAPQLAEEAARKALVLADDKADIHLLLARALIEQNQGRLTEDAQAQIDQVLASQPNHDGAWMMLAMAADRAGRYPLAIHAWSSLLKRHDQGETGKLLRMGLEKSRQQLARQDRFASLPATIRATDLPAGGTLFVYLRRAGSQGQPLAAHRTVVRDFPATVTLTPGDWLQPFPEEGAALVIGARYTPAPGASVDQAGISADPVPLTMPLEGPVSLQLK</sequence>
<keyword evidence="4" id="KW-0812">Transmembrane</keyword>
<organism evidence="7 8">
    <name type="scientific">Alcanivorax hongdengensis A-11-3</name>
    <dbReference type="NCBI Taxonomy" id="1177179"/>
    <lineage>
        <taxon>Bacteria</taxon>
        <taxon>Pseudomonadati</taxon>
        <taxon>Pseudomonadota</taxon>
        <taxon>Gammaproteobacteria</taxon>
        <taxon>Oceanospirillales</taxon>
        <taxon>Alcanivoracaceae</taxon>
        <taxon>Alcanivorax</taxon>
    </lineage>
</organism>
<dbReference type="GO" id="GO:0017004">
    <property type="term" value="P:cytochrome complex assembly"/>
    <property type="evidence" value="ECO:0007669"/>
    <property type="project" value="UniProtKB-KW"/>
</dbReference>
<keyword evidence="3" id="KW-0802">TPR repeat</keyword>
<dbReference type="PANTHER" id="PTHR47870:SF1">
    <property type="entry name" value="CYTOCHROME C-TYPE BIOGENESIS PROTEIN CCMH"/>
    <property type="match status" value="1"/>
</dbReference>
<comment type="caution">
    <text evidence="7">The sequence shown here is derived from an EMBL/GenBank/DDBJ whole genome shotgun (WGS) entry which is preliminary data.</text>
</comment>
<dbReference type="SUPFAM" id="SSF48452">
    <property type="entry name" value="TPR-like"/>
    <property type="match status" value="1"/>
</dbReference>
<dbReference type="AlphaFoldDB" id="L0WAA7"/>
<protein>
    <submittedName>
        <fullName evidence="7">Cytochrome c-type biogenesis protein</fullName>
    </submittedName>
</protein>
<name>L0WAA7_9GAMM</name>
<keyword evidence="4" id="KW-1133">Transmembrane helix</keyword>
<dbReference type="STRING" id="1177179.A11A3_11197"/>
<reference evidence="7 8" key="1">
    <citation type="journal article" date="2012" name="J. Bacteriol.">
        <title>Genome Sequence of the Alkane-Degrading Bacterium Alcanivorax hongdengensis Type Strain A-11-3.</title>
        <authorList>
            <person name="Lai Q."/>
            <person name="Shao Z."/>
        </authorList>
    </citation>
    <scope>NUCLEOTIDE SEQUENCE [LARGE SCALE GENOMIC DNA]</scope>
    <source>
        <strain evidence="7 8">A-11-3</strain>
    </source>
</reference>
<evidence type="ECO:0000313" key="8">
    <source>
        <dbReference type="Proteomes" id="UP000010164"/>
    </source>
</evidence>
<evidence type="ECO:0000313" key="7">
    <source>
        <dbReference type="EMBL" id="EKF73919.1"/>
    </source>
</evidence>
<dbReference type="eggNOG" id="COG4235">
    <property type="taxonomic scope" value="Bacteria"/>
</dbReference>
<dbReference type="InterPro" id="IPR056413">
    <property type="entry name" value="TPR_CcmH_CycH"/>
</dbReference>
<dbReference type="InterPro" id="IPR056412">
    <property type="entry name" value="Ig_CycH"/>
</dbReference>
<proteinExistence type="predicted"/>
<dbReference type="Pfam" id="PF23892">
    <property type="entry name" value="Ig_CycH"/>
    <property type="match status" value="1"/>
</dbReference>
<dbReference type="EMBL" id="AMRJ01000017">
    <property type="protein sequence ID" value="EKF73919.1"/>
    <property type="molecule type" value="Genomic_DNA"/>
</dbReference>
<dbReference type="InterPro" id="IPR051263">
    <property type="entry name" value="C-type_cytochrome_biogenesis"/>
</dbReference>
<dbReference type="Gene3D" id="1.25.40.10">
    <property type="entry name" value="Tetratricopeptide repeat domain"/>
    <property type="match status" value="1"/>
</dbReference>
<keyword evidence="8" id="KW-1185">Reference proteome</keyword>
<evidence type="ECO:0000259" key="6">
    <source>
        <dbReference type="Pfam" id="PF23914"/>
    </source>
</evidence>
<evidence type="ECO:0000256" key="1">
    <source>
        <dbReference type="ARBA" id="ARBA00022737"/>
    </source>
</evidence>
<gene>
    <name evidence="7" type="ORF">A11A3_11197</name>
</gene>
<feature type="transmembrane region" description="Helical" evidence="4">
    <location>
        <begin position="28"/>
        <end position="48"/>
    </location>
</feature>